<comment type="caution">
    <text evidence="2">The sequence shown here is derived from an EMBL/GenBank/DDBJ whole genome shotgun (WGS) entry which is preliminary data.</text>
</comment>
<evidence type="ECO:0008006" key="4">
    <source>
        <dbReference type="Google" id="ProtNLM"/>
    </source>
</evidence>
<sequence length="597" mass="69810">MKSYKLKGEKEKYEKLIDILEKIGYSVKEQQQKSEWKLDEKASFLGTVEWAFSIPSTKNFMNWLVDTLEIGFSEKKDNSILEIFPNKLGVLSDLEYKAFEEINNNNNNAISLQDLPNVENDDNETIESLTNEVDSLLEEFEELEEEFDLLERQYTHMTETLNNQKIERQKIKISNSLLENEANENDIKTYNLIAIMDSIIREGIASSKELITNNEISNLEGFSTNQSYIYQCLSDFSKYISQENIYDKMLNDYNDIFISPFTDSDESSSNENKQLDINNDEVKYEMKRLSSVYIDSQKSYFNALMKYKKLENQKKILLEYENATHLITQSATQLKCEIKEIQNAIDSKNSLIALSINEVIYPKWKEMSFLSICGPVLENDYAMKFERQNYLMGTMTKFTSFLNNQFARKQFLLACCNYEKKIIQQLYQVIDSFIVEIDKLYKGSYIRKNIIEKKINTSQVIISKQLLDFLDILTQPLNNNEIEKESGITLQSEKILNRILKLKNNLNNYELDKSAYLNEYIDNLNEIKSSINDINLLQASITDTSQINLIPKVIYSLQLQLKNEIIRLTPKIRELSSRGNMDEKMKICQQAFEMFYN</sequence>
<feature type="coiled-coil region" evidence="1">
    <location>
        <begin position="119"/>
        <end position="181"/>
    </location>
</feature>
<protein>
    <recommendedName>
        <fullName evidence="4">HAUS augmin-like complex subunit 3 N-terminal domain-containing protein</fullName>
    </recommendedName>
</protein>
<keyword evidence="1" id="KW-0175">Coiled coil</keyword>
<dbReference type="OrthoDB" id="10389149at2759"/>
<dbReference type="PANTHER" id="PTHR19378">
    <property type="entry name" value="GOLGIN- RELATED"/>
    <property type="match status" value="1"/>
</dbReference>
<proteinExistence type="predicted"/>
<evidence type="ECO:0000313" key="2">
    <source>
        <dbReference type="EMBL" id="ORX85466.1"/>
    </source>
</evidence>
<dbReference type="STRING" id="1754192.A0A1Y1XJ85"/>
<dbReference type="InterPro" id="IPR026206">
    <property type="entry name" value="HAUS3"/>
</dbReference>
<gene>
    <name evidence="2" type="ORF">BCR32DRAFT_290665</name>
</gene>
<dbReference type="PANTHER" id="PTHR19378:SF0">
    <property type="entry name" value="HAUS AUGMIN-LIKE COMPLEX SUBUNIT 3"/>
    <property type="match status" value="1"/>
</dbReference>
<dbReference type="GO" id="GO:0070652">
    <property type="term" value="C:HAUS complex"/>
    <property type="evidence" value="ECO:0007669"/>
    <property type="project" value="InterPro"/>
</dbReference>
<name>A0A1Y1XJ85_9FUNG</name>
<dbReference type="GO" id="GO:0005815">
    <property type="term" value="C:microtubule organizing center"/>
    <property type="evidence" value="ECO:0007669"/>
    <property type="project" value="TreeGrafter"/>
</dbReference>
<dbReference type="GO" id="GO:0072686">
    <property type="term" value="C:mitotic spindle"/>
    <property type="evidence" value="ECO:0007669"/>
    <property type="project" value="TreeGrafter"/>
</dbReference>
<evidence type="ECO:0000256" key="1">
    <source>
        <dbReference type="SAM" id="Coils"/>
    </source>
</evidence>
<dbReference type="GO" id="GO:0051225">
    <property type="term" value="P:spindle assembly"/>
    <property type="evidence" value="ECO:0007669"/>
    <property type="project" value="InterPro"/>
</dbReference>
<keyword evidence="3" id="KW-1185">Reference proteome</keyword>
<dbReference type="AlphaFoldDB" id="A0A1Y1XJ85"/>
<accession>A0A1Y1XJ85</accession>
<feature type="coiled-coil region" evidence="1">
    <location>
        <begin position="492"/>
        <end position="519"/>
    </location>
</feature>
<reference evidence="2 3" key="1">
    <citation type="submission" date="2016-08" db="EMBL/GenBank/DDBJ databases">
        <title>A Parts List for Fungal Cellulosomes Revealed by Comparative Genomics.</title>
        <authorList>
            <consortium name="DOE Joint Genome Institute"/>
            <person name="Haitjema C.H."/>
            <person name="Gilmore S.P."/>
            <person name="Henske J.K."/>
            <person name="Solomon K.V."/>
            <person name="De Groot R."/>
            <person name="Kuo A."/>
            <person name="Mondo S.J."/>
            <person name="Salamov A.A."/>
            <person name="Labutti K."/>
            <person name="Zhao Z."/>
            <person name="Chiniquy J."/>
            <person name="Barry K."/>
            <person name="Brewer H.M."/>
            <person name="Purvine S.O."/>
            <person name="Wright A.T."/>
            <person name="Boxma B."/>
            <person name="Van Alen T."/>
            <person name="Hackstein J.H."/>
            <person name="Baker S.E."/>
            <person name="Grigoriev I.V."/>
            <person name="O'Malley M.A."/>
        </authorList>
    </citation>
    <scope>NUCLEOTIDE SEQUENCE [LARGE SCALE GENOMIC DNA]</scope>
    <source>
        <strain evidence="2 3">S4</strain>
    </source>
</reference>
<organism evidence="2 3">
    <name type="scientific">Anaeromyces robustus</name>
    <dbReference type="NCBI Taxonomy" id="1754192"/>
    <lineage>
        <taxon>Eukaryota</taxon>
        <taxon>Fungi</taxon>
        <taxon>Fungi incertae sedis</taxon>
        <taxon>Chytridiomycota</taxon>
        <taxon>Chytridiomycota incertae sedis</taxon>
        <taxon>Neocallimastigomycetes</taxon>
        <taxon>Neocallimastigales</taxon>
        <taxon>Neocallimastigaceae</taxon>
        <taxon>Anaeromyces</taxon>
    </lineage>
</organism>
<dbReference type="EMBL" id="MCFG01000035">
    <property type="protein sequence ID" value="ORX85466.1"/>
    <property type="molecule type" value="Genomic_DNA"/>
</dbReference>
<evidence type="ECO:0000313" key="3">
    <source>
        <dbReference type="Proteomes" id="UP000193944"/>
    </source>
</evidence>
<dbReference type="GO" id="GO:0031023">
    <property type="term" value="P:microtubule organizing center organization"/>
    <property type="evidence" value="ECO:0007669"/>
    <property type="project" value="TreeGrafter"/>
</dbReference>
<reference evidence="2 3" key="2">
    <citation type="submission" date="2016-08" db="EMBL/GenBank/DDBJ databases">
        <title>Pervasive Adenine N6-methylation of Active Genes in Fungi.</title>
        <authorList>
            <consortium name="DOE Joint Genome Institute"/>
            <person name="Mondo S.J."/>
            <person name="Dannebaum R.O."/>
            <person name="Kuo R.C."/>
            <person name="Labutti K."/>
            <person name="Haridas S."/>
            <person name="Kuo A."/>
            <person name="Salamov A."/>
            <person name="Ahrendt S.R."/>
            <person name="Lipzen A."/>
            <person name="Sullivan W."/>
            <person name="Andreopoulos W.B."/>
            <person name="Clum A."/>
            <person name="Lindquist E."/>
            <person name="Daum C."/>
            <person name="Ramamoorthy G.K."/>
            <person name="Gryganskyi A."/>
            <person name="Culley D."/>
            <person name="Magnuson J.K."/>
            <person name="James T.Y."/>
            <person name="O'Malley M.A."/>
            <person name="Stajich J.E."/>
            <person name="Spatafora J.W."/>
            <person name="Visel A."/>
            <person name="Grigoriev I.V."/>
        </authorList>
    </citation>
    <scope>NUCLEOTIDE SEQUENCE [LARGE SCALE GENOMIC DNA]</scope>
    <source>
        <strain evidence="2 3">S4</strain>
    </source>
</reference>
<dbReference type="Proteomes" id="UP000193944">
    <property type="component" value="Unassembled WGS sequence"/>
</dbReference>